<protein>
    <submittedName>
        <fullName evidence="2">RND transporter</fullName>
    </submittedName>
</protein>
<feature type="transmembrane region" description="Helical" evidence="1">
    <location>
        <begin position="12"/>
        <end position="31"/>
    </location>
</feature>
<sequence>MKSKKVYLTINWVTFTIILLVGISTAALTLYDLNTQITFGEESQSRAGFRWGIIHKIILITVFLSTSLLCFGWKRLFPFNVPIAIIIAGLCYQLFFFTFTIGWVGFVGTFGFLIAFMVGVILIIFYLVFKFLEIRKANQT</sequence>
<accession>A0ABX3ZHQ3</accession>
<organism evidence="2 3">
    <name type="scientific">Solibacillus kalamii</name>
    <dbReference type="NCBI Taxonomy" id="1748298"/>
    <lineage>
        <taxon>Bacteria</taxon>
        <taxon>Bacillati</taxon>
        <taxon>Bacillota</taxon>
        <taxon>Bacilli</taxon>
        <taxon>Bacillales</taxon>
        <taxon>Caryophanaceae</taxon>
        <taxon>Solibacillus</taxon>
    </lineage>
</organism>
<gene>
    <name evidence="2" type="ORF">CBM15_09735</name>
</gene>
<feature type="transmembrane region" description="Helical" evidence="1">
    <location>
        <begin position="110"/>
        <end position="129"/>
    </location>
</feature>
<evidence type="ECO:0000313" key="3">
    <source>
        <dbReference type="Proteomes" id="UP000196594"/>
    </source>
</evidence>
<evidence type="ECO:0000313" key="2">
    <source>
        <dbReference type="EMBL" id="OUZ39192.1"/>
    </source>
</evidence>
<dbReference type="EMBL" id="NHNT01000005">
    <property type="protein sequence ID" value="OUZ39192.1"/>
    <property type="molecule type" value="Genomic_DNA"/>
</dbReference>
<keyword evidence="1" id="KW-1133">Transmembrane helix</keyword>
<name>A0ABX3ZHQ3_9BACL</name>
<feature type="transmembrane region" description="Helical" evidence="1">
    <location>
        <begin position="83"/>
        <end position="104"/>
    </location>
</feature>
<dbReference type="RefSeq" id="WP_087617391.1">
    <property type="nucleotide sequence ID" value="NZ_JAFBEY010000001.1"/>
</dbReference>
<dbReference type="Proteomes" id="UP000196594">
    <property type="component" value="Unassembled WGS sequence"/>
</dbReference>
<keyword evidence="1" id="KW-0472">Membrane</keyword>
<keyword evidence="3" id="KW-1185">Reference proteome</keyword>
<evidence type="ECO:0000256" key="1">
    <source>
        <dbReference type="SAM" id="Phobius"/>
    </source>
</evidence>
<feature type="transmembrane region" description="Helical" evidence="1">
    <location>
        <begin position="51"/>
        <end position="71"/>
    </location>
</feature>
<keyword evidence="1" id="KW-0812">Transmembrane</keyword>
<proteinExistence type="predicted"/>
<comment type="caution">
    <text evidence="2">The sequence shown here is derived from an EMBL/GenBank/DDBJ whole genome shotgun (WGS) entry which is preliminary data.</text>
</comment>
<reference evidence="2 3" key="1">
    <citation type="journal article" date="2017" name="Int. J. Syst. Evol. Microbiol.">
        <title>Solibacillus kalamii sp. nov., isolated from a high-efficiency particulate arrestance filter system used in the International Space Station.</title>
        <authorList>
            <person name="Checinska Sielaff A."/>
            <person name="Kumar R.M."/>
            <person name="Pal D."/>
            <person name="Mayilraj S."/>
            <person name="Venkateswaran K."/>
        </authorList>
    </citation>
    <scope>NUCLEOTIDE SEQUENCE [LARGE SCALE GENOMIC DNA]</scope>
    <source>
        <strain evidence="2 3">ISSFR-015</strain>
    </source>
</reference>